<proteinExistence type="predicted"/>
<dbReference type="GO" id="GO:0016020">
    <property type="term" value="C:membrane"/>
    <property type="evidence" value="ECO:0007669"/>
    <property type="project" value="UniProtKB-SubCell"/>
</dbReference>
<dbReference type="Pfam" id="PF24763">
    <property type="entry name" value="CGL160_C"/>
    <property type="match status" value="1"/>
</dbReference>
<feature type="coiled-coil region" evidence="5">
    <location>
        <begin position="233"/>
        <end position="260"/>
    </location>
</feature>
<dbReference type="EMBL" id="SIDB01000013">
    <property type="protein sequence ID" value="KAI3424064.1"/>
    <property type="molecule type" value="Genomic_DNA"/>
</dbReference>
<feature type="compositionally biased region" description="Low complexity" evidence="6">
    <location>
        <begin position="161"/>
        <end position="176"/>
    </location>
</feature>
<keyword evidence="2 7" id="KW-0812">Transmembrane</keyword>
<feature type="transmembrane region" description="Helical" evidence="7">
    <location>
        <begin position="329"/>
        <end position="350"/>
    </location>
</feature>
<feature type="region of interest" description="Disordered" evidence="6">
    <location>
        <begin position="372"/>
        <end position="396"/>
    </location>
</feature>
<name>A0A9D4TF80_CHLVU</name>
<dbReference type="PANTHER" id="PTHR34118:SF6">
    <property type="entry name" value="PROTEIN CONSERVED ONLY IN THE GREEN LINEAGE 160, CHLOROPLASTIC"/>
    <property type="match status" value="1"/>
</dbReference>
<evidence type="ECO:0000256" key="6">
    <source>
        <dbReference type="SAM" id="MobiDB-lite"/>
    </source>
</evidence>
<evidence type="ECO:0000313" key="9">
    <source>
        <dbReference type="EMBL" id="KAI3424064.1"/>
    </source>
</evidence>
<keyword evidence="10" id="KW-1185">Reference proteome</keyword>
<feature type="domain" description="CGL160/ATPI" evidence="8">
    <location>
        <begin position="240"/>
        <end position="355"/>
    </location>
</feature>
<feature type="transmembrane region" description="Helical" evidence="7">
    <location>
        <begin position="278"/>
        <end position="295"/>
    </location>
</feature>
<feature type="transmembrane region" description="Helical" evidence="7">
    <location>
        <begin position="302"/>
        <end position="323"/>
    </location>
</feature>
<dbReference type="PANTHER" id="PTHR34118">
    <property type="entry name" value="NF-KAPPA-B INHIBITOR-LIKE PROTEIN-RELATED"/>
    <property type="match status" value="1"/>
</dbReference>
<feature type="region of interest" description="Disordered" evidence="6">
    <location>
        <begin position="150"/>
        <end position="207"/>
    </location>
</feature>
<evidence type="ECO:0000256" key="2">
    <source>
        <dbReference type="ARBA" id="ARBA00022692"/>
    </source>
</evidence>
<protein>
    <recommendedName>
        <fullName evidence="8">CGL160/ATPI domain-containing protein</fullName>
    </recommendedName>
</protein>
<comment type="subcellular location">
    <subcellularLocation>
        <location evidence="1">Membrane</location>
        <topology evidence="1">Multi-pass membrane protein</topology>
    </subcellularLocation>
</comment>
<sequence>MQASLQHAPLAPPAARHVHSLRPAPQCTGACRLGGGAASAAVARRSLSRCQAGNVPERGFFSEADPNAEVLPVKSGLSGDITKRSKSRWESDFIWNKDWAKQLDYEESLRKQQEEGAAKKARGETGGTGAGYLSLRGKVDLNSMDVDLSKQLRPRLRDPRAAAASNAAANRSPPSVARRRPLEEAQQPARRRRTTVGKFANDPPTRVEQRIWQRSGKYSRKVVAVNPANEADMEALAAKVAEERRRYDELKQELQAWAAGLTAVCLATTFAFYGRDVAASYGVGAVGGLIYLRLLNRSVDGVGLGGALGQPRLLIPVILALGYNRYNLLVADQTGVTLTLLPMLLGFFTYKGAVLGKQSLALFAELSGGQQAQQGDGGADGGGEGGGGTDALDSASVDRAFQKKMLKEV</sequence>
<keyword evidence="4 7" id="KW-0472">Membrane</keyword>
<dbReference type="OrthoDB" id="3700at2759"/>
<reference evidence="9" key="1">
    <citation type="journal article" date="2019" name="Plant J.">
        <title>Chlorella vulgaris genome assembly and annotation reveals the molecular basis for metabolic acclimation to high light conditions.</title>
        <authorList>
            <person name="Cecchin M."/>
            <person name="Marcolungo L."/>
            <person name="Rossato M."/>
            <person name="Girolomoni L."/>
            <person name="Cosentino E."/>
            <person name="Cuine S."/>
            <person name="Li-Beisson Y."/>
            <person name="Delledonne M."/>
            <person name="Ballottari M."/>
        </authorList>
    </citation>
    <scope>NUCLEOTIDE SEQUENCE</scope>
    <source>
        <strain evidence="9">211/11P</strain>
    </source>
</reference>
<dbReference type="AlphaFoldDB" id="A0A9D4TF80"/>
<feature type="compositionally biased region" description="Basic and acidic residues" evidence="6">
    <location>
        <begin position="150"/>
        <end position="160"/>
    </location>
</feature>
<feature type="transmembrane region" description="Helical" evidence="7">
    <location>
        <begin position="254"/>
        <end position="272"/>
    </location>
</feature>
<reference evidence="9" key="2">
    <citation type="submission" date="2020-11" db="EMBL/GenBank/DDBJ databases">
        <authorList>
            <person name="Cecchin M."/>
            <person name="Marcolungo L."/>
            <person name="Rossato M."/>
            <person name="Girolomoni L."/>
            <person name="Cosentino E."/>
            <person name="Cuine S."/>
            <person name="Li-Beisson Y."/>
            <person name="Delledonne M."/>
            <person name="Ballottari M."/>
        </authorList>
    </citation>
    <scope>NUCLEOTIDE SEQUENCE</scope>
    <source>
        <strain evidence="9">211/11P</strain>
        <tissue evidence="9">Whole cell</tissue>
    </source>
</reference>
<keyword evidence="5" id="KW-0175">Coiled coil</keyword>
<dbReference type="Proteomes" id="UP001055712">
    <property type="component" value="Unassembled WGS sequence"/>
</dbReference>
<evidence type="ECO:0000256" key="3">
    <source>
        <dbReference type="ARBA" id="ARBA00022989"/>
    </source>
</evidence>
<evidence type="ECO:0000313" key="10">
    <source>
        <dbReference type="Proteomes" id="UP001055712"/>
    </source>
</evidence>
<evidence type="ECO:0000256" key="7">
    <source>
        <dbReference type="SAM" id="Phobius"/>
    </source>
</evidence>
<dbReference type="InterPro" id="IPR056309">
    <property type="entry name" value="CGL160/ATPI_dom"/>
</dbReference>
<accession>A0A9D4TF80</accession>
<comment type="caution">
    <text evidence="9">The sequence shown here is derived from an EMBL/GenBank/DDBJ whole genome shotgun (WGS) entry which is preliminary data.</text>
</comment>
<organism evidence="9 10">
    <name type="scientific">Chlorella vulgaris</name>
    <name type="common">Green alga</name>
    <dbReference type="NCBI Taxonomy" id="3077"/>
    <lineage>
        <taxon>Eukaryota</taxon>
        <taxon>Viridiplantae</taxon>
        <taxon>Chlorophyta</taxon>
        <taxon>core chlorophytes</taxon>
        <taxon>Trebouxiophyceae</taxon>
        <taxon>Chlorellales</taxon>
        <taxon>Chlorellaceae</taxon>
        <taxon>Chlorella clade</taxon>
        <taxon>Chlorella</taxon>
    </lineage>
</organism>
<evidence type="ECO:0000256" key="4">
    <source>
        <dbReference type="ARBA" id="ARBA00023136"/>
    </source>
</evidence>
<evidence type="ECO:0000256" key="5">
    <source>
        <dbReference type="SAM" id="Coils"/>
    </source>
</evidence>
<gene>
    <name evidence="9" type="ORF">D9Q98_009427</name>
</gene>
<keyword evidence="3 7" id="KW-1133">Transmembrane helix</keyword>
<feature type="compositionally biased region" description="Gly residues" evidence="6">
    <location>
        <begin position="375"/>
        <end position="389"/>
    </location>
</feature>
<evidence type="ECO:0000256" key="1">
    <source>
        <dbReference type="ARBA" id="ARBA00004141"/>
    </source>
</evidence>
<evidence type="ECO:0000259" key="8">
    <source>
        <dbReference type="Pfam" id="PF24763"/>
    </source>
</evidence>